<evidence type="ECO:0000256" key="2">
    <source>
        <dbReference type="ARBA" id="ARBA00012452"/>
    </source>
</evidence>
<name>A0A0L1J8H9_ASPN3</name>
<proteinExistence type="inferred from homology"/>
<dbReference type="InterPro" id="IPR036282">
    <property type="entry name" value="Glutathione-S-Trfase_C_sf"/>
</dbReference>
<dbReference type="GO" id="GO:0004364">
    <property type="term" value="F:glutathione transferase activity"/>
    <property type="evidence" value="ECO:0007669"/>
    <property type="project" value="UniProtKB-EC"/>
</dbReference>
<dbReference type="PROSITE" id="PS50405">
    <property type="entry name" value="GST_CTER"/>
    <property type="match status" value="1"/>
</dbReference>
<dbReference type="GO" id="GO:0009636">
    <property type="term" value="P:response to toxic substance"/>
    <property type="evidence" value="ECO:0007669"/>
    <property type="project" value="UniProtKB-ARBA"/>
</dbReference>
<evidence type="ECO:0000256" key="4">
    <source>
        <dbReference type="ARBA" id="ARBA00047960"/>
    </source>
</evidence>
<dbReference type="InterPro" id="IPR036249">
    <property type="entry name" value="Thioredoxin-like_sf"/>
</dbReference>
<dbReference type="GO" id="GO:0043295">
    <property type="term" value="F:glutathione binding"/>
    <property type="evidence" value="ECO:0007669"/>
    <property type="project" value="TreeGrafter"/>
</dbReference>
<evidence type="ECO:0000259" key="6">
    <source>
        <dbReference type="PROSITE" id="PS50405"/>
    </source>
</evidence>
<dbReference type="RefSeq" id="XP_015408967.1">
    <property type="nucleotide sequence ID" value="XM_015549344.1"/>
</dbReference>
<dbReference type="PANTHER" id="PTHR43900:SF3">
    <property type="entry name" value="GLUTATHIONE S-TRANSFERASE RHO"/>
    <property type="match status" value="1"/>
</dbReference>
<dbReference type="SFLD" id="SFLDS00019">
    <property type="entry name" value="Glutathione_Transferase_(cytos"/>
    <property type="match status" value="1"/>
</dbReference>
<dbReference type="GO" id="GO:0005737">
    <property type="term" value="C:cytoplasm"/>
    <property type="evidence" value="ECO:0007669"/>
    <property type="project" value="TreeGrafter"/>
</dbReference>
<dbReference type="Pfam" id="PF02798">
    <property type="entry name" value="GST_N"/>
    <property type="match status" value="1"/>
</dbReference>
<dbReference type="STRING" id="1509407.A0A0L1J8H9"/>
<dbReference type="Gene3D" id="3.40.30.10">
    <property type="entry name" value="Glutaredoxin"/>
    <property type="match status" value="1"/>
</dbReference>
<dbReference type="SUPFAM" id="SSF47616">
    <property type="entry name" value="GST C-terminal domain-like"/>
    <property type="match status" value="1"/>
</dbReference>
<dbReference type="OrthoDB" id="249703at2759"/>
<evidence type="ECO:0000313" key="8">
    <source>
        <dbReference type="Proteomes" id="UP000037505"/>
    </source>
</evidence>
<gene>
    <name evidence="7" type="ORF">ANOM_004087</name>
</gene>
<dbReference type="PANTHER" id="PTHR43900">
    <property type="entry name" value="GLUTATHIONE S-TRANSFERASE RHO"/>
    <property type="match status" value="1"/>
</dbReference>
<dbReference type="EC" id="2.5.1.18" evidence="2"/>
<keyword evidence="3 7" id="KW-0808">Transferase</keyword>
<dbReference type="InterPro" id="IPR004046">
    <property type="entry name" value="GST_C"/>
</dbReference>
<dbReference type="InterPro" id="IPR010987">
    <property type="entry name" value="Glutathione-S-Trfase_C-like"/>
</dbReference>
<protein>
    <recommendedName>
        <fullName evidence="2">glutathione transferase</fullName>
        <ecNumber evidence="2">2.5.1.18</ecNumber>
    </recommendedName>
</protein>
<evidence type="ECO:0000313" key="7">
    <source>
        <dbReference type="EMBL" id="KNG88044.1"/>
    </source>
</evidence>
<dbReference type="EMBL" id="JNOM01000062">
    <property type="protein sequence ID" value="KNG88044.1"/>
    <property type="molecule type" value="Genomic_DNA"/>
</dbReference>
<comment type="caution">
    <text evidence="7">The sequence shown here is derived from an EMBL/GenBank/DDBJ whole genome shotgun (WGS) entry which is preliminary data.</text>
</comment>
<feature type="domain" description="GST C-terminal" evidence="6">
    <location>
        <begin position="94"/>
        <end position="210"/>
    </location>
</feature>
<evidence type="ECO:0000256" key="3">
    <source>
        <dbReference type="ARBA" id="ARBA00022679"/>
    </source>
</evidence>
<reference evidence="7 8" key="1">
    <citation type="submission" date="2014-06" db="EMBL/GenBank/DDBJ databases">
        <title>The Genome of the Aflatoxigenic Filamentous Fungus Aspergillus nomius.</title>
        <authorList>
            <person name="Moore M.G."/>
            <person name="Shannon B.M."/>
            <person name="Brian M.M."/>
        </authorList>
    </citation>
    <scope>NUCLEOTIDE SEQUENCE [LARGE SCALE GENOMIC DNA]</scope>
    <source>
        <strain evidence="7 8">NRRL 13137</strain>
    </source>
</reference>
<accession>A0A0L1J8H9</accession>
<dbReference type="GO" id="GO:0006749">
    <property type="term" value="P:glutathione metabolic process"/>
    <property type="evidence" value="ECO:0007669"/>
    <property type="project" value="TreeGrafter"/>
</dbReference>
<feature type="domain" description="GST N-terminal" evidence="5">
    <location>
        <begin position="1"/>
        <end position="85"/>
    </location>
</feature>
<dbReference type="Proteomes" id="UP000037505">
    <property type="component" value="Unassembled WGS sequence"/>
</dbReference>
<dbReference type="SUPFAM" id="SSF52833">
    <property type="entry name" value="Thioredoxin-like"/>
    <property type="match status" value="1"/>
</dbReference>
<comment type="catalytic activity">
    <reaction evidence="4">
        <text>RX + glutathione = an S-substituted glutathione + a halide anion + H(+)</text>
        <dbReference type="Rhea" id="RHEA:16437"/>
        <dbReference type="ChEBI" id="CHEBI:15378"/>
        <dbReference type="ChEBI" id="CHEBI:16042"/>
        <dbReference type="ChEBI" id="CHEBI:17792"/>
        <dbReference type="ChEBI" id="CHEBI:57925"/>
        <dbReference type="ChEBI" id="CHEBI:90779"/>
        <dbReference type="EC" id="2.5.1.18"/>
    </reaction>
</comment>
<dbReference type="Pfam" id="PF00043">
    <property type="entry name" value="GST_C"/>
    <property type="match status" value="1"/>
</dbReference>
<dbReference type="FunFam" id="1.20.1050.10:FF:000004">
    <property type="entry name" value="Glutathione S-transferase F2"/>
    <property type="match status" value="1"/>
</dbReference>
<dbReference type="Gene3D" id="1.20.1050.10">
    <property type="match status" value="1"/>
</dbReference>
<dbReference type="SFLD" id="SFLDG00358">
    <property type="entry name" value="Main_(cytGST)"/>
    <property type="match status" value="1"/>
</dbReference>
<dbReference type="SFLD" id="SFLDG01154">
    <property type="entry name" value="Main.5:_Phi-like"/>
    <property type="match status" value="1"/>
</dbReference>
<dbReference type="FunFam" id="3.40.30.10:FF:000016">
    <property type="entry name" value="Glutathione S-transferase F2"/>
    <property type="match status" value="1"/>
</dbReference>
<organism evidence="7 8">
    <name type="scientific">Aspergillus nomiae NRRL (strain ATCC 15546 / NRRL 13137 / CBS 260.88 / M93)</name>
    <dbReference type="NCBI Taxonomy" id="1509407"/>
    <lineage>
        <taxon>Eukaryota</taxon>
        <taxon>Fungi</taxon>
        <taxon>Dikarya</taxon>
        <taxon>Ascomycota</taxon>
        <taxon>Pezizomycotina</taxon>
        <taxon>Eurotiomycetes</taxon>
        <taxon>Eurotiomycetidae</taxon>
        <taxon>Eurotiales</taxon>
        <taxon>Aspergillaceae</taxon>
        <taxon>Aspergillus</taxon>
        <taxon>Aspergillus subgen. Circumdati</taxon>
    </lineage>
</organism>
<evidence type="ECO:0000256" key="1">
    <source>
        <dbReference type="ARBA" id="ARBA00010128"/>
    </source>
</evidence>
<dbReference type="InterPro" id="IPR004045">
    <property type="entry name" value="Glutathione_S-Trfase_N"/>
</dbReference>
<sequence length="210" mass="23757">MVLKLYGFPASTCTNRVRIVLAEKGLEAEFHPIDLSKGEQKAESYVNDLHPFGKVPVLQDTETGVQIFESRAITQYLSSKYSGQGTTLSPPESDLKAWALYQQAPYFDPLVSQISFEKVFKPRKGLGPTDEARVQVLFSQLTPTLEGYERILSKQKYLAGDQVTLADLAHLPYGVFVEQFGFADLLPKYPHVQKWWEELKARESWKKIAA</sequence>
<dbReference type="PROSITE" id="PS50404">
    <property type="entry name" value="GST_NTER"/>
    <property type="match status" value="1"/>
</dbReference>
<dbReference type="GeneID" id="26805891"/>
<dbReference type="AlphaFoldDB" id="A0A0L1J8H9"/>
<dbReference type="InterPro" id="IPR040079">
    <property type="entry name" value="Glutathione_S-Trfase"/>
</dbReference>
<comment type="similarity">
    <text evidence="1">Belongs to the GST superfamily. Phi family.</text>
</comment>
<keyword evidence="8" id="KW-1185">Reference proteome</keyword>
<evidence type="ECO:0000259" key="5">
    <source>
        <dbReference type="PROSITE" id="PS50404"/>
    </source>
</evidence>